<keyword evidence="7 8" id="KW-0472">Membrane</keyword>
<evidence type="ECO:0000313" key="11">
    <source>
        <dbReference type="EMBL" id="MFD3225177.1"/>
    </source>
</evidence>
<dbReference type="RefSeq" id="WP_013575438.1">
    <property type="nucleotide sequence ID" value="NC_015061.1"/>
</dbReference>
<evidence type="ECO:0000256" key="2">
    <source>
        <dbReference type="ARBA" id="ARBA00022448"/>
    </source>
</evidence>
<evidence type="ECO:0000256" key="7">
    <source>
        <dbReference type="ARBA" id="ARBA00023136"/>
    </source>
</evidence>
<comment type="similarity">
    <text evidence="8">Belongs to the binding-protein-dependent transport system permease family.</text>
</comment>
<dbReference type="CDD" id="cd06261">
    <property type="entry name" value="TM_PBP2"/>
    <property type="match status" value="1"/>
</dbReference>
<keyword evidence="6 8" id="KW-1133">Transmembrane helix</keyword>
<keyword evidence="2 8" id="KW-0813">Transport</keyword>
<feature type="transmembrane region" description="Helical" evidence="8">
    <location>
        <begin position="221"/>
        <end position="242"/>
    </location>
</feature>
<keyword evidence="5 8" id="KW-0812">Transmembrane</keyword>
<feature type="transmembrane region" description="Helical" evidence="8">
    <location>
        <begin position="88"/>
        <end position="109"/>
    </location>
</feature>
<dbReference type="PANTHER" id="PTHR43005:SF1">
    <property type="entry name" value="SPERMIDINE_PUTRESCINE TRANSPORT SYSTEM PERMEASE PROTEIN"/>
    <property type="match status" value="1"/>
</dbReference>
<dbReference type="EMBL" id="CP002505">
    <property type="protein sequence ID" value="ADW73737.1"/>
    <property type="molecule type" value="Genomic_DNA"/>
</dbReference>
<protein>
    <submittedName>
        <fullName evidence="10">Binding-protein-dependent transport systems inner membrane component</fullName>
    </submittedName>
    <submittedName>
        <fullName evidence="11">Carbohydrate ABC transporter permease</fullName>
    </submittedName>
</protein>
<feature type="transmembrane region" description="Helical" evidence="8">
    <location>
        <begin position="181"/>
        <end position="200"/>
    </location>
</feature>
<evidence type="ECO:0000313" key="13">
    <source>
        <dbReference type="Proteomes" id="UP001598201"/>
    </source>
</evidence>
<reference evidence="10 12" key="2">
    <citation type="journal article" date="2012" name="J. Bacteriol.">
        <title>Complete Genome Sequence of Rahnella sp. Strain Y9602, a Gammaproteobacterium Isolate from Metal- and Radionuclide-Contaminated Soil.</title>
        <authorList>
            <person name="Martinez R.J."/>
            <person name="Bruce D."/>
            <person name="Detter C."/>
            <person name="Goodwin L.A."/>
            <person name="Han J."/>
            <person name="Han C.S."/>
            <person name="Held B."/>
            <person name="Land M.L."/>
            <person name="Mikhailova N."/>
            <person name="Nolan M."/>
            <person name="Pennacchio L."/>
            <person name="Pitluck S."/>
            <person name="Tapia R."/>
            <person name="Woyke T."/>
            <person name="Sobecky P.A."/>
        </authorList>
    </citation>
    <scope>NUCLEOTIDE SEQUENCE [LARGE SCALE GENOMIC DNA]</scope>
    <source>
        <strain evidence="10 12">Y9602</strain>
    </source>
</reference>
<dbReference type="eggNOG" id="COG1175">
    <property type="taxonomic scope" value="Bacteria"/>
</dbReference>
<dbReference type="Proteomes" id="UP000007257">
    <property type="component" value="Chromosome"/>
</dbReference>
<dbReference type="AlphaFoldDB" id="A0A0H3FFL8"/>
<feature type="domain" description="ABC transmembrane type-1" evidence="9">
    <location>
        <begin position="84"/>
        <end position="298"/>
    </location>
</feature>
<sequence length="307" mass="34542">MMLEVSPPDTAAVPRFPRLRALLEPWVYLSPTLVLIGLFIFVPMAIGISYAFQNIQLLNPFDTGWVGLDNFRTMFDDRHFYAALRHTFNWTLTSLVLQFALGLGLALLLNREFPGRRWVQALVFLPWAVPAFLSGLTWAWLLNPVIGVLPYWLADLHIISEPYNILSDPQLALYGPVVANVWFGIPFFAITLLAALQSIPKDLYEAAAMDGATGWQQFRKVTLPFLAPMIAITVMLRTIWIANFADLIVVMTDGGPANSTSILSSFIFTTAYRKLDFGYASAMAVFLLVLMTLYALVLLRIRHQLLK</sequence>
<dbReference type="InterPro" id="IPR035906">
    <property type="entry name" value="MetI-like_sf"/>
</dbReference>
<feature type="transmembrane region" description="Helical" evidence="8">
    <location>
        <begin position="277"/>
        <end position="299"/>
    </location>
</feature>
<evidence type="ECO:0000256" key="8">
    <source>
        <dbReference type="RuleBase" id="RU363032"/>
    </source>
</evidence>
<comment type="subcellular location">
    <subcellularLocation>
        <location evidence="1">Cell inner membrane</location>
        <topology evidence="1">Multi-pass membrane protein</topology>
    </subcellularLocation>
    <subcellularLocation>
        <location evidence="8">Cell membrane</location>
        <topology evidence="8">Multi-pass membrane protein</topology>
    </subcellularLocation>
</comment>
<reference evidence="11 13" key="3">
    <citation type="submission" date="2024-09" db="EMBL/GenBank/DDBJ databases">
        <title>Genomes of Rahnella.</title>
        <authorList>
            <person name="Mnguni F.C."/>
            <person name="Shin G.Y."/>
            <person name="Coutinho T."/>
        </authorList>
    </citation>
    <scope>NUCLEOTIDE SEQUENCE [LARGE SCALE GENOMIC DNA]</scope>
    <source>
        <strain evidence="11 13">20WA0057</strain>
    </source>
</reference>
<dbReference type="EMBL" id="JBHUCJ010000043">
    <property type="protein sequence ID" value="MFD3225177.1"/>
    <property type="molecule type" value="Genomic_DNA"/>
</dbReference>
<dbReference type="Proteomes" id="UP001598201">
    <property type="component" value="Unassembled WGS sequence"/>
</dbReference>
<dbReference type="InterPro" id="IPR000515">
    <property type="entry name" value="MetI-like"/>
</dbReference>
<dbReference type="OrthoDB" id="8417460at2"/>
<evidence type="ECO:0000256" key="6">
    <source>
        <dbReference type="ARBA" id="ARBA00022989"/>
    </source>
</evidence>
<evidence type="ECO:0000313" key="10">
    <source>
        <dbReference type="EMBL" id="ADW73737.1"/>
    </source>
</evidence>
<accession>A0A0H3FFL8</accession>
<evidence type="ECO:0000256" key="5">
    <source>
        <dbReference type="ARBA" id="ARBA00022692"/>
    </source>
</evidence>
<gene>
    <name evidence="10" type="ordered locus">Rahaq_2126</name>
    <name evidence="11" type="ORF">ACFPK4_16680</name>
</gene>
<organism evidence="10 12">
    <name type="scientific">Rahnella sp. (strain Y9602)</name>
    <dbReference type="NCBI Taxonomy" id="2703885"/>
    <lineage>
        <taxon>Bacteria</taxon>
        <taxon>Pseudomonadati</taxon>
        <taxon>Pseudomonadota</taxon>
        <taxon>Gammaproteobacteria</taxon>
        <taxon>Enterobacterales</taxon>
        <taxon>Yersiniaceae</taxon>
        <taxon>Rahnella</taxon>
    </lineage>
</organism>
<dbReference type="KEGG" id="rah:Rahaq_2126"/>
<reference evidence="12" key="1">
    <citation type="submission" date="2011-01" db="EMBL/GenBank/DDBJ databases">
        <title>Complete sequence of chromosome of Rahnella sp. Y9602.</title>
        <authorList>
            <consortium name="US DOE Joint Genome Institute"/>
            <person name="Lucas S."/>
            <person name="Copeland A."/>
            <person name="Lapidus A."/>
            <person name="Cheng J.-F."/>
            <person name="Goodwin L."/>
            <person name="Pitluck S."/>
            <person name="Lu M."/>
            <person name="Detter J.C."/>
            <person name="Han C."/>
            <person name="Tapia R."/>
            <person name="Land M."/>
            <person name="Hauser L."/>
            <person name="Kyrpides N."/>
            <person name="Ivanova N."/>
            <person name="Ovchinnikova G."/>
            <person name="Pagani I."/>
            <person name="Sobecky P.A."/>
            <person name="Martinez R.J."/>
            <person name="Woyke T."/>
        </authorList>
    </citation>
    <scope>NUCLEOTIDE SEQUENCE [LARGE SCALE GENOMIC DNA]</scope>
    <source>
        <strain evidence="12">Y9602</strain>
    </source>
</reference>
<dbReference type="Pfam" id="PF00528">
    <property type="entry name" value="BPD_transp_1"/>
    <property type="match status" value="1"/>
</dbReference>
<dbReference type="GO" id="GO:0055085">
    <property type="term" value="P:transmembrane transport"/>
    <property type="evidence" value="ECO:0007669"/>
    <property type="project" value="InterPro"/>
</dbReference>
<keyword evidence="3" id="KW-1003">Cell membrane</keyword>
<feature type="transmembrane region" description="Helical" evidence="8">
    <location>
        <begin position="26"/>
        <end position="52"/>
    </location>
</feature>
<dbReference type="PROSITE" id="PS50928">
    <property type="entry name" value="ABC_TM1"/>
    <property type="match status" value="1"/>
</dbReference>
<dbReference type="PANTHER" id="PTHR43005">
    <property type="entry name" value="BLR7065 PROTEIN"/>
    <property type="match status" value="1"/>
</dbReference>
<evidence type="ECO:0000256" key="3">
    <source>
        <dbReference type="ARBA" id="ARBA00022475"/>
    </source>
</evidence>
<keyword evidence="4" id="KW-0997">Cell inner membrane</keyword>
<dbReference type="SUPFAM" id="SSF161098">
    <property type="entry name" value="MetI-like"/>
    <property type="match status" value="1"/>
</dbReference>
<keyword evidence="13" id="KW-1185">Reference proteome</keyword>
<name>A0A0H3FFL8_RAHSY</name>
<proteinExistence type="inferred from homology"/>
<evidence type="ECO:0000256" key="1">
    <source>
        <dbReference type="ARBA" id="ARBA00004429"/>
    </source>
</evidence>
<dbReference type="Gene3D" id="1.10.3720.10">
    <property type="entry name" value="MetI-like"/>
    <property type="match status" value="1"/>
</dbReference>
<dbReference type="HOGENOM" id="CLU_016047_0_0_6"/>
<dbReference type="GeneID" id="95417120"/>
<evidence type="ECO:0000313" key="12">
    <source>
        <dbReference type="Proteomes" id="UP000007257"/>
    </source>
</evidence>
<evidence type="ECO:0000256" key="4">
    <source>
        <dbReference type="ARBA" id="ARBA00022519"/>
    </source>
</evidence>
<feature type="transmembrane region" description="Helical" evidence="8">
    <location>
        <begin position="121"/>
        <end position="141"/>
    </location>
</feature>
<dbReference type="GO" id="GO:0005886">
    <property type="term" value="C:plasma membrane"/>
    <property type="evidence" value="ECO:0007669"/>
    <property type="project" value="UniProtKB-SubCell"/>
</dbReference>
<evidence type="ECO:0000259" key="9">
    <source>
        <dbReference type="PROSITE" id="PS50928"/>
    </source>
</evidence>